<sequence>MSYMQWNKLIAQHFFRPEMAGRDVLLFVDEQLINELGKSLGQDMQGYILSVIEGPFKVKSDPGVSICQKALRVYGNWRDRDLKYPPYIAYLALFVLAGCIDDGNYSPIAYYPKLRKLLGEEEALGQYPRFDDMYRIWQDLEKWTKEDKFEEFGRFTVKTRGRWRHVGLPLSQSVLSAKEKRSLPLFFLKGGLIPTSPPYFSQLRNVLIEHGQTSLSRKTLRLLYGEEENKELLIALLDHVKDELIHWDGSLPEETMEGSVLVRSTAMLCLDLDKIQKKVSFSLRIKANNPFPDECLRLRIREKKGAFTCKGSIQNWSTEVKDEQNQSINIKHFDFRHTVFLEDSENGWTVKFPGNTVRIFMRGQKLGLPNAFVEIHQLERGSQFLLLCHQSVVDEITKWGKQACDDFGPIAYGGLPTGWSLFQGVNPKLSCEGFEVLALSSQISIRLIGGIRLGYGNTFLNLSPPNVIVENLEDNVVMNINGLDLAFDQALECWVLPKSLPTNVPLTIQAKGLQADPKQIVFKLIEPAIKIKNYEHYLKETKLEIDSEVPMAIGGYIYNQNNCIEKFEFDIPTHLSNEIIFIGRGIGQICHWLRNSPKKIAWGPVWAIAKEGRKKWKLYFCGIENLQSCEPGNIAGNNKEIEQWKVAIRGMAKVIEKPSFEFETVDKLWDDYLEVAKNG</sequence>
<accession>A0ABN7TZK8</accession>
<proteinExistence type="predicted"/>
<dbReference type="RefSeq" id="WP_218103164.1">
    <property type="nucleotide sequence ID" value="NZ_CAJVCE010000042.1"/>
</dbReference>
<evidence type="ECO:0000313" key="2">
    <source>
        <dbReference type="Proteomes" id="UP000730618"/>
    </source>
</evidence>
<name>A0ABN7TZK8_9BACL</name>
<comment type="caution">
    <text evidence="1">The sequence shown here is derived from an EMBL/GenBank/DDBJ whole genome shotgun (WGS) entry which is preliminary data.</text>
</comment>
<reference evidence="1 2" key="1">
    <citation type="submission" date="2021-06" db="EMBL/GenBank/DDBJ databases">
        <authorList>
            <person name="Criscuolo A."/>
        </authorList>
    </citation>
    <scope>NUCLEOTIDE SEQUENCE [LARGE SCALE GENOMIC DNA]</scope>
    <source>
        <strain evidence="2">CIP 111802</strain>
    </source>
</reference>
<dbReference type="Proteomes" id="UP000730618">
    <property type="component" value="Unassembled WGS sequence"/>
</dbReference>
<protein>
    <submittedName>
        <fullName evidence="1">Uncharacterized protein</fullName>
    </submittedName>
</protein>
<keyword evidence="2" id="KW-1185">Reference proteome</keyword>
<gene>
    <name evidence="1" type="ORF">PAECIP111802_07035</name>
</gene>
<dbReference type="EMBL" id="CAJVCE010000042">
    <property type="protein sequence ID" value="CAG7658404.1"/>
    <property type="molecule type" value="Genomic_DNA"/>
</dbReference>
<evidence type="ECO:0000313" key="1">
    <source>
        <dbReference type="EMBL" id="CAG7658404.1"/>
    </source>
</evidence>
<organism evidence="1 2">
    <name type="scientific">Paenibacillus allorhizosphaerae</name>
    <dbReference type="NCBI Taxonomy" id="2849866"/>
    <lineage>
        <taxon>Bacteria</taxon>
        <taxon>Bacillati</taxon>
        <taxon>Bacillota</taxon>
        <taxon>Bacilli</taxon>
        <taxon>Bacillales</taxon>
        <taxon>Paenibacillaceae</taxon>
        <taxon>Paenibacillus</taxon>
    </lineage>
</organism>